<dbReference type="InterPro" id="IPR036291">
    <property type="entry name" value="NAD(P)-bd_dom_sf"/>
</dbReference>
<accession>A0A2N3KEM6</accession>
<protein>
    <submittedName>
        <fullName evidence="3">NmrA family transcriptional regulator</fullName>
    </submittedName>
</protein>
<dbReference type="OrthoDB" id="9771302at2"/>
<comment type="caution">
    <text evidence="3">The sequence shown here is derived from an EMBL/GenBank/DDBJ whole genome shotgun (WGS) entry which is preliminary data.</text>
</comment>
<dbReference type="Pfam" id="PF13460">
    <property type="entry name" value="NAD_binding_10"/>
    <property type="match status" value="1"/>
</dbReference>
<dbReference type="Proteomes" id="UP000233597">
    <property type="component" value="Unassembled WGS sequence"/>
</dbReference>
<keyword evidence="1" id="KW-0521">NADP</keyword>
<dbReference type="PANTHER" id="PTHR42748">
    <property type="entry name" value="NITROGEN METABOLITE REPRESSION PROTEIN NMRA FAMILY MEMBER"/>
    <property type="match status" value="1"/>
</dbReference>
<dbReference type="RefSeq" id="WP_101270815.1">
    <property type="nucleotide sequence ID" value="NZ_NWTK01000020.1"/>
</dbReference>
<dbReference type="InterPro" id="IPR016040">
    <property type="entry name" value="NAD(P)-bd_dom"/>
</dbReference>
<evidence type="ECO:0000259" key="2">
    <source>
        <dbReference type="Pfam" id="PF13460"/>
    </source>
</evidence>
<dbReference type="EMBL" id="NWTK01000020">
    <property type="protein sequence ID" value="PKR49019.1"/>
    <property type="molecule type" value="Genomic_DNA"/>
</dbReference>
<organism evidence="3 4">
    <name type="scientific">Thalassospira marina</name>
    <dbReference type="NCBI Taxonomy" id="2048283"/>
    <lineage>
        <taxon>Bacteria</taxon>
        <taxon>Pseudomonadati</taxon>
        <taxon>Pseudomonadota</taxon>
        <taxon>Alphaproteobacteria</taxon>
        <taxon>Rhodospirillales</taxon>
        <taxon>Thalassospiraceae</taxon>
        <taxon>Thalassospira</taxon>
    </lineage>
</organism>
<dbReference type="Gene3D" id="3.40.50.720">
    <property type="entry name" value="NAD(P)-binding Rossmann-like Domain"/>
    <property type="match status" value="1"/>
</dbReference>
<dbReference type="PANTHER" id="PTHR42748:SF3">
    <property type="entry name" value="BLL4366 PROTEIN"/>
    <property type="match status" value="1"/>
</dbReference>
<reference evidence="3 4" key="1">
    <citation type="submission" date="2017-09" db="EMBL/GenBank/DDBJ databases">
        <title>Biodiversity and function of Thalassospira species in the particle-attached aromatic-hydrocarbon-degrading consortia from the surface seawater of the South China Sea.</title>
        <authorList>
            <person name="Dong C."/>
            <person name="Liu R."/>
            <person name="Shao Z."/>
        </authorList>
    </citation>
    <scope>NUCLEOTIDE SEQUENCE [LARGE SCALE GENOMIC DNA]</scope>
    <source>
        <strain evidence="3 4">CSC1P2</strain>
    </source>
</reference>
<evidence type="ECO:0000256" key="1">
    <source>
        <dbReference type="ARBA" id="ARBA00022857"/>
    </source>
</evidence>
<proteinExistence type="predicted"/>
<dbReference type="SUPFAM" id="SSF51735">
    <property type="entry name" value="NAD(P)-binding Rossmann-fold domains"/>
    <property type="match status" value="1"/>
</dbReference>
<dbReference type="AlphaFoldDB" id="A0A2N3KEM6"/>
<gene>
    <name evidence="3" type="ORF">COO20_22930</name>
</gene>
<evidence type="ECO:0000313" key="3">
    <source>
        <dbReference type="EMBL" id="PKR49019.1"/>
    </source>
</evidence>
<sequence>MKIVVIGGTGLIGAKTVALLNQRGHDVIAASPGTGVNALTGEGLDIALNGADVVVDVANSPSFEDDAVMAFFTRAGANLRGAIERAGVKHHVVLSVVGTSNLLESGYFRAKQAQEDMVRAGKTPFTIVHSTQFFEFLAGIAAAGFDGQAVRLSNAGIQPITSGDVAGFVADIALSGPANGTLEIAGPQVFGMCDLIESHMVAINDPRPVICDADAPYFGVRLSQNSLLPQSTALLGATLYHEWLSRFVSLKTA</sequence>
<dbReference type="InterPro" id="IPR051164">
    <property type="entry name" value="NmrA-like_oxidored"/>
</dbReference>
<evidence type="ECO:0000313" key="4">
    <source>
        <dbReference type="Proteomes" id="UP000233597"/>
    </source>
</evidence>
<name>A0A2N3KEM6_9PROT</name>
<feature type="domain" description="NAD(P)-binding" evidence="2">
    <location>
        <begin position="42"/>
        <end position="172"/>
    </location>
</feature>